<reference evidence="1" key="2">
    <citation type="submission" date="2023-01" db="EMBL/GenBank/DDBJ databases">
        <title>Draft genome sequence of Portibacter lacus strain NBRC 108769.</title>
        <authorList>
            <person name="Sun Q."/>
            <person name="Mori K."/>
        </authorList>
    </citation>
    <scope>NUCLEOTIDE SEQUENCE</scope>
    <source>
        <strain evidence="1">NBRC 108769</strain>
    </source>
</reference>
<dbReference type="RefSeq" id="WP_235293030.1">
    <property type="nucleotide sequence ID" value="NZ_BSOH01000005.1"/>
</dbReference>
<dbReference type="PANTHER" id="PTHR35866">
    <property type="entry name" value="PUTATIVE-RELATED"/>
    <property type="match status" value="1"/>
</dbReference>
<proteinExistence type="predicted"/>
<dbReference type="InterPro" id="IPR005358">
    <property type="entry name" value="Puta_zinc/iron-chelating_dom"/>
</dbReference>
<evidence type="ECO:0000313" key="2">
    <source>
        <dbReference type="Proteomes" id="UP001156666"/>
    </source>
</evidence>
<keyword evidence="2" id="KW-1185">Reference proteome</keyword>
<organism evidence="1 2">
    <name type="scientific">Portibacter lacus</name>
    <dbReference type="NCBI Taxonomy" id="1099794"/>
    <lineage>
        <taxon>Bacteria</taxon>
        <taxon>Pseudomonadati</taxon>
        <taxon>Bacteroidota</taxon>
        <taxon>Saprospiria</taxon>
        <taxon>Saprospirales</taxon>
        <taxon>Haliscomenobacteraceae</taxon>
        <taxon>Portibacter</taxon>
    </lineage>
</organism>
<dbReference type="EMBL" id="BSOH01000005">
    <property type="protein sequence ID" value="GLR16229.1"/>
    <property type="molecule type" value="Genomic_DNA"/>
</dbReference>
<dbReference type="PANTHER" id="PTHR35866:SF1">
    <property type="entry name" value="YKGJ FAMILY CYSTEINE CLUSTER PROTEIN"/>
    <property type="match status" value="1"/>
</dbReference>
<protein>
    <submittedName>
        <fullName evidence="1">Zinc/iron-chelating domain-containing protein</fullName>
    </submittedName>
</protein>
<dbReference type="Pfam" id="PF03692">
    <property type="entry name" value="CxxCxxCC"/>
    <property type="match status" value="1"/>
</dbReference>
<dbReference type="AlphaFoldDB" id="A0AA37WE31"/>
<comment type="caution">
    <text evidence="1">The sequence shown here is derived from an EMBL/GenBank/DDBJ whole genome shotgun (WGS) entry which is preliminary data.</text>
</comment>
<gene>
    <name evidence="1" type="ORF">GCM10007940_08440</name>
</gene>
<sequence>MKELELAQQKLKENRSFFKNLSKKDRKALDQVAEEAHDEAFSSFDCLTCANCCKTTGPLFTKADIDRLAKVFSMKSSQFIEAYLRMDEEGDYVLQTTPCPFLLDDNKCLVYDQRPKACREFPHTNRKNFYQIRNLTLKNTLVCPIAFKVVENIKANYPF</sequence>
<name>A0AA37WE31_9BACT</name>
<evidence type="ECO:0000313" key="1">
    <source>
        <dbReference type="EMBL" id="GLR16229.1"/>
    </source>
</evidence>
<dbReference type="Proteomes" id="UP001156666">
    <property type="component" value="Unassembled WGS sequence"/>
</dbReference>
<reference evidence="1" key="1">
    <citation type="journal article" date="2014" name="Int. J. Syst. Evol. Microbiol.">
        <title>Complete genome sequence of Corynebacterium casei LMG S-19264T (=DSM 44701T), isolated from a smear-ripened cheese.</title>
        <authorList>
            <consortium name="US DOE Joint Genome Institute (JGI-PGF)"/>
            <person name="Walter F."/>
            <person name="Albersmeier A."/>
            <person name="Kalinowski J."/>
            <person name="Ruckert C."/>
        </authorList>
    </citation>
    <scope>NUCLEOTIDE SEQUENCE</scope>
    <source>
        <strain evidence="1">NBRC 108769</strain>
    </source>
</reference>
<accession>A0AA37WE31</accession>